<comment type="caution">
    <text evidence="1">The sequence shown here is derived from an EMBL/GenBank/DDBJ whole genome shotgun (WGS) entry which is preliminary data.</text>
</comment>
<dbReference type="GeneID" id="64669265"/>
<evidence type="ECO:0000313" key="1">
    <source>
        <dbReference type="EMBL" id="KAG1901587.1"/>
    </source>
</evidence>
<evidence type="ECO:0000313" key="2">
    <source>
        <dbReference type="Proteomes" id="UP001195769"/>
    </source>
</evidence>
<reference evidence="1" key="1">
    <citation type="journal article" date="2020" name="New Phytol.">
        <title>Comparative genomics reveals dynamic genome evolution in host specialist ectomycorrhizal fungi.</title>
        <authorList>
            <person name="Lofgren L.A."/>
            <person name="Nguyen N.H."/>
            <person name="Vilgalys R."/>
            <person name="Ruytinx J."/>
            <person name="Liao H.L."/>
            <person name="Branco S."/>
            <person name="Kuo A."/>
            <person name="LaButti K."/>
            <person name="Lipzen A."/>
            <person name="Andreopoulos W."/>
            <person name="Pangilinan J."/>
            <person name="Riley R."/>
            <person name="Hundley H."/>
            <person name="Na H."/>
            <person name="Barry K."/>
            <person name="Grigoriev I.V."/>
            <person name="Stajich J.E."/>
            <person name="Kennedy P.G."/>
        </authorList>
    </citation>
    <scope>NUCLEOTIDE SEQUENCE</scope>
    <source>
        <strain evidence="1">FC203</strain>
    </source>
</reference>
<proteinExistence type="predicted"/>
<dbReference type="RefSeq" id="XP_041227162.1">
    <property type="nucleotide sequence ID" value="XM_041374967.1"/>
</dbReference>
<dbReference type="AlphaFoldDB" id="A0AAD4HM73"/>
<gene>
    <name evidence="1" type="ORF">F5891DRAFT_950452</name>
</gene>
<protein>
    <submittedName>
        <fullName evidence="1">Uncharacterized protein</fullName>
    </submittedName>
</protein>
<keyword evidence="2" id="KW-1185">Reference proteome</keyword>
<dbReference type="EMBL" id="JABBWK010000021">
    <property type="protein sequence ID" value="KAG1901587.1"/>
    <property type="molecule type" value="Genomic_DNA"/>
</dbReference>
<dbReference type="Proteomes" id="UP001195769">
    <property type="component" value="Unassembled WGS sequence"/>
</dbReference>
<name>A0AAD4HM73_9AGAM</name>
<accession>A0AAD4HM73</accession>
<organism evidence="1 2">
    <name type="scientific">Suillus fuscotomentosus</name>
    <dbReference type="NCBI Taxonomy" id="1912939"/>
    <lineage>
        <taxon>Eukaryota</taxon>
        <taxon>Fungi</taxon>
        <taxon>Dikarya</taxon>
        <taxon>Basidiomycota</taxon>
        <taxon>Agaricomycotina</taxon>
        <taxon>Agaricomycetes</taxon>
        <taxon>Agaricomycetidae</taxon>
        <taxon>Boletales</taxon>
        <taxon>Suillineae</taxon>
        <taxon>Suillaceae</taxon>
        <taxon>Suillus</taxon>
    </lineage>
</organism>
<sequence>MPPLRTLYLYIGTSTTPFQSPYTDYIVYEQLRHEFMDRPRARAAFLHGGLIWQLALHSLGVDHLPSVFDGISTEAVPFGNLLVGNSGQTYYDNGLSEEEINFMCGTYYIDHCDSSEVVSWWPRPNTWNVSGLNVGFWSAQ</sequence>